<keyword evidence="2" id="KW-1185">Reference proteome</keyword>
<dbReference type="EMBL" id="QXXA01000004">
    <property type="protein sequence ID" value="NBI05749.1"/>
    <property type="molecule type" value="Genomic_DNA"/>
</dbReference>
<proteinExistence type="predicted"/>
<dbReference type="OrthoDB" id="1954147at2"/>
<dbReference type="AlphaFoldDB" id="A0A845QVD1"/>
<reference evidence="1 2" key="1">
    <citation type="submission" date="2018-08" db="EMBL/GenBank/DDBJ databases">
        <title>Murine metabolic-syndrome-specific gut microbial biobank.</title>
        <authorList>
            <person name="Liu C."/>
        </authorList>
    </citation>
    <scope>NUCLEOTIDE SEQUENCE [LARGE SCALE GENOMIC DNA]</scope>
    <source>
        <strain evidence="1 2">583</strain>
    </source>
</reference>
<organism evidence="1 2">
    <name type="scientific">Senegalia massiliensis</name>
    <dbReference type="NCBI Taxonomy" id="1720316"/>
    <lineage>
        <taxon>Bacteria</taxon>
        <taxon>Bacillati</taxon>
        <taxon>Bacillota</taxon>
        <taxon>Clostridia</taxon>
        <taxon>Eubacteriales</taxon>
        <taxon>Clostridiaceae</taxon>
        <taxon>Senegalia</taxon>
    </lineage>
</organism>
<gene>
    <name evidence="1" type="ORF">D3Z33_02630</name>
</gene>
<dbReference type="Proteomes" id="UP000467132">
    <property type="component" value="Unassembled WGS sequence"/>
</dbReference>
<accession>A0A845QVD1</accession>
<protein>
    <submittedName>
        <fullName evidence="1">Uncharacterized protein</fullName>
    </submittedName>
</protein>
<sequence>MITDRDKKVIEFIEKFNVATTNIIADLFYPSLRVAQNRLKRLYADKVLKRDREHFTNQYYYYIKKPKQIRHNLLLVEFYKEVNKLIDIEVFKKEFEIEDIRPDGLMIYKYKNKKYIAFIEVQISNTPVDIHKYRKLCLTEKYKKYFPVFPKLIFITNKSIKNIKEFEVIKIKEDSENILTLFDK</sequence>
<name>A0A845QVD1_9CLOT</name>
<comment type="caution">
    <text evidence="1">The sequence shown here is derived from an EMBL/GenBank/DDBJ whole genome shotgun (WGS) entry which is preliminary data.</text>
</comment>
<evidence type="ECO:0000313" key="2">
    <source>
        <dbReference type="Proteomes" id="UP000467132"/>
    </source>
</evidence>
<evidence type="ECO:0000313" key="1">
    <source>
        <dbReference type="EMBL" id="NBI05749.1"/>
    </source>
</evidence>
<dbReference type="RefSeq" id="WP_160196239.1">
    <property type="nucleotide sequence ID" value="NZ_QXXA01000004.1"/>
</dbReference>